<dbReference type="InterPro" id="IPR001763">
    <property type="entry name" value="Rhodanese-like_dom"/>
</dbReference>
<organism evidence="2 3">
    <name type="scientific">Paracoccus aminovorans</name>
    <dbReference type="NCBI Taxonomy" id="34004"/>
    <lineage>
        <taxon>Bacteria</taxon>
        <taxon>Pseudomonadati</taxon>
        <taxon>Pseudomonadota</taxon>
        <taxon>Alphaproteobacteria</taxon>
        <taxon>Rhodobacterales</taxon>
        <taxon>Paracoccaceae</taxon>
        <taxon>Paracoccus</taxon>
    </lineage>
</organism>
<keyword evidence="3" id="KW-1185">Reference proteome</keyword>
<evidence type="ECO:0000313" key="2">
    <source>
        <dbReference type="EMBL" id="SFH65253.1"/>
    </source>
</evidence>
<accession>A0A1I3BSQ1</accession>
<dbReference type="OrthoDB" id="9805710at2"/>
<dbReference type="CDD" id="cd14503">
    <property type="entry name" value="PTP-bact"/>
    <property type="match status" value="1"/>
</dbReference>
<gene>
    <name evidence="2" type="ORF">SAMN04488021_12439</name>
</gene>
<dbReference type="EMBL" id="FOPU01000024">
    <property type="protein sequence ID" value="SFH65253.1"/>
    <property type="molecule type" value="Genomic_DNA"/>
</dbReference>
<evidence type="ECO:0000259" key="1">
    <source>
        <dbReference type="PROSITE" id="PS50206"/>
    </source>
</evidence>
<sequence>MNLRQLTPDLAVAPQILPEDLPALAEAGFRVLINNRPDDEVGPEADDAAMRAAAEAAGMTYVFNPFTPGRITPEMISLQAEALAASGPKLAYCRSGNRSTVLWALAQAGKEPVADLIGTAAKAGYDISGVRPLIESLAAQAD</sequence>
<dbReference type="Proteomes" id="UP000183635">
    <property type="component" value="Unassembled WGS sequence"/>
</dbReference>
<dbReference type="Gene3D" id="3.90.190.10">
    <property type="entry name" value="Protein tyrosine phosphatase superfamily"/>
    <property type="match status" value="1"/>
</dbReference>
<dbReference type="GO" id="GO:0016787">
    <property type="term" value="F:hydrolase activity"/>
    <property type="evidence" value="ECO:0007669"/>
    <property type="project" value="InterPro"/>
</dbReference>
<dbReference type="NCBIfam" id="TIGR01244">
    <property type="entry name" value="TIGR01244 family sulfur transferase"/>
    <property type="match status" value="1"/>
</dbReference>
<dbReference type="InterPro" id="IPR005939">
    <property type="entry name" value="BLH_phosphatase-like"/>
</dbReference>
<proteinExistence type="predicted"/>
<dbReference type="PROSITE" id="PS50206">
    <property type="entry name" value="RHODANESE_3"/>
    <property type="match status" value="1"/>
</dbReference>
<evidence type="ECO:0000313" key="3">
    <source>
        <dbReference type="Proteomes" id="UP000183635"/>
    </source>
</evidence>
<dbReference type="STRING" id="34004.SAMN04488021_12439"/>
<dbReference type="AlphaFoldDB" id="A0A1I3BSQ1"/>
<protein>
    <submittedName>
        <fullName evidence="2">TIGR01244 family protein</fullName>
    </submittedName>
</protein>
<dbReference type="Pfam" id="PF04273">
    <property type="entry name" value="BLH_phosphatase"/>
    <property type="match status" value="1"/>
</dbReference>
<dbReference type="SUPFAM" id="SSF52799">
    <property type="entry name" value="(Phosphotyrosine protein) phosphatases II"/>
    <property type="match status" value="1"/>
</dbReference>
<dbReference type="InterPro" id="IPR029021">
    <property type="entry name" value="Prot-tyrosine_phosphatase-like"/>
</dbReference>
<dbReference type="RefSeq" id="WP_074968860.1">
    <property type="nucleotide sequence ID" value="NZ_CBCRYP010000024.1"/>
</dbReference>
<feature type="domain" description="Rhodanese" evidence="1">
    <location>
        <begin position="71"/>
        <end position="129"/>
    </location>
</feature>
<name>A0A1I3BSQ1_9RHOB</name>
<reference evidence="2 3" key="1">
    <citation type="submission" date="2016-10" db="EMBL/GenBank/DDBJ databases">
        <authorList>
            <person name="de Groot N.N."/>
        </authorList>
    </citation>
    <scope>NUCLEOTIDE SEQUENCE [LARGE SCALE GENOMIC DNA]</scope>
    <source>
        <strain evidence="2 3">DSM 8537</strain>
    </source>
</reference>